<sequence>MALSKFMLLSSILVHISASLSSTNPNEPKQLSSTTLQSLIGQSNSRSPIHLQRSTYTDHSVLISNIEAVLEGNNNTTFCPHSDQPPNYHNGNSSPAQHSLVIMQLFNTSVVLSRIRMNLDEDPSSFHAASLALSSFSLRKCHVTAAPTLSPILILSNSVTSHSLSNSVVIVETSLFNRNCVVPSFVQLSPNFSSTSITISSSLIHSSFLSSRNGLAFDFNVNSTTPSLTAITSQIVYLSLSNITSHPLPTPSPFALSQSLVSSSLLSCSNHLSGSVTRDFNFGGSLLAQNTSFTSCTADPPPIPSVHDPSKNHFVGQKYASVQPLSSVSTGSIGFVKCTFNNFESTTTGYFTSIGIDAKTISCPFVISECNFVNFTSSGDPNARGAVTLQCSSGISTQFLMEKTKFENCTVTGAESHAGALRSDGYQSITISSSNFTSCSTGQYAGGMHLSAVKNLAQITNCRFIGCSAGTWGGALRVCHDSSYALSNTLFETCHVGKNGGAIDCSDGISTVSIVLCRFTACTSGSGAGALSLYASKSANIAQLFTIDLDNCTFDSCTTVSEGGAVKVHDSTNTQSTKCTLTNVVFIKCESEIDGSAVLCCAGMLHNESWCCSNLHNRLHHNPIDSLYKLLCWTGLWRFCFRPDEFTSSHHHQLELHQNAIGEAWGAIRLLNVETIKLEDCRFEDCVAEKEGGACGIFFEELVPTRTITLTRVTILDCHSTFSHTGGIYFSLAGKVVVSACVVQSSSCAVYGGGLRVQNSYSLSLSDSNFSSNEAGSSGGSVDTHQITSIEIKNCSFSDSSAITSGGALVLSRPLTATVSNCTFSTCRSRSGGAIDLNRPSTSVTLSRIVMKKCGADYAGGGLYFNLSDTAKATLSVSDVDFGKKGEGEENTCGELGADVFLLFTSSVDTSTIFTWSTLLFSSSPADGIAFTRDERLSAAFGVNETEVVLHHSILAEVHPFDDETMFVDGQNGLDESKCGLSTIPCATLPRGMEGVSDEGKIAVRTEAEITELMTLDKSVWESTGGDRARVVLAEAGSVSVESHSLSLVGLAFSAQPSSSTRARSVVTLQSGALTVQSCTFEGIHSSSSGSCIKAMLDSTDSLTITETDFTSCTSTADGGALHVTVDGGTFSTSGTITFEGCSALGNGKYLSLSSSDLVSLLKVGTLDSIKPSLPENNALFTSTQKERYFGYQSTTSKGSLLHYWYPRTSNVFRVNSEGDEHPLCGIASLPCASLEYAHDSLAQSESELILTSDIQLPSQLDAKFSTETIKCEESLKKSLTINSTGFVTVGPSSRKNVDFTLTFSSVSFLFDTTPRSLPFFRVSGGTLVFTACTFGTSTATTALPNILVQVDGGTLTMTGSTIQNMSSSSPLLSLTGGQTTLTTLDTKSIALTSTTLISLNGADLALASSAFNMITNTLGNGSILSATVPSGNTVNIEDGSATSCSTTGNGGAIFVRLSGNGKFEMKGMSGMSFLNCQSHSDSQSIQGSTGNGNCVFLGLDGDAVNFSFGKVRFPSSVSPEDPAPFLFVESDDLTTSITTTRFNFLLPFAFDEADYVKYHGMVTSEYTIHQSLVPYLSKLTEAYLSTAGDDAVKCGDKILPCESLSKALAWLIADHPDTESLPHYQVLLMNHGIHNTTIDMEEYILSVTTNKTLGTQDLTTTGSSFILGDGATEDTSLSLSNMHLKWTGAAGTFLDQSNGTVLLSACSIVIDDATALFSSSALIVKGGILTLSELTLDCNTLSTSPLLEMSGGAAGISALHISKAKLAPSLFTGSGDLTIQSSSFSSLSSSTSSSILFTLSTSSHKLHIGSTGTPVEFTSCSSSTNGGALNVAITSGDLTITETTFKKCSSSRTGGAVSVVLSGTATLRISQASFSGCRAGGDGGALHVTCSSSMDPSAVTMDADFEDCSSGSEKGNWMLLSGYDLQTLISASTWSIRPTLPLSYSSGSALLDLWGMDKAEGTPSGYEEVSLWVYLVEYSWSVVWVGSDGRDVVGCGREGWKCLTIWKGASQLLGTTAEQIVVASSTDLDRVVLFDSQDIEICGQNPRQLVRISSEGGIAVSSHDVTLRCLDVDGGDTVRSSMLVKVSGSGSVSVIDIKISRMSFSLCSLLSCSSGKVLISSSSFEGLKRSSGNGVIIDSNEVLSNWILIENSMLSSIEARSGSGSVCSGSYGDGKKIEICGTEIVSCSSSGDGGAVGVVLSGTATLRISQASFSACRAGGRGGAVFADFTDISSAQQYALLQLTFGVGVEANAAGVGKKGNDVFVVGSNFDRMILPSRWLGSFEKAEAEDLFGKDGEKEAESLLRFLLLQEVWVGRGGNDETGTGSDSMPFLSLGKGLTRIVERGEELNTVSVLEEARIGGCVVVGKETGTAQTIRISSSESKRGKIVCEVEVGSVVQGRWEERRRMIVIRRSLVIVSSLTFELRGTSKQIVSVFVVSDNAELSLADCWLTTREVVKTSFVEVGSAGSLTVSDVSCSEGRFGGKGSVVVCVGSGRVEMREVEMTSCSFEGGGVVVGGSTRGISIVDSLFRNCSGGSFGSLIRISVLGCSAEVQNCVFEGYVTRLRMDEIADVGRAVGGGCVVIELGHRRSSTRSAPHTSADLSMSSFVSCVLINTNPHTSSPGTLDFVGGSGFLIFVSDSGDHVDLSKVRVVDSVCEKMEGWGKRGFEGGVVVWRGQSLRLDRREMDVKGSSFGLVKI</sequence>
<dbReference type="InterPro" id="IPR011050">
    <property type="entry name" value="Pectin_lyase_fold/virulence"/>
</dbReference>
<accession>A0ABQ9XV41</accession>
<feature type="signal peptide" evidence="1">
    <location>
        <begin position="1"/>
        <end position="18"/>
    </location>
</feature>
<keyword evidence="3" id="KW-1185">Reference proteome</keyword>
<gene>
    <name evidence="2" type="ORF">BLNAU_9737</name>
</gene>
<dbReference type="EMBL" id="JARBJD010000068">
    <property type="protein sequence ID" value="KAK2955344.1"/>
    <property type="molecule type" value="Genomic_DNA"/>
</dbReference>
<evidence type="ECO:0000256" key="1">
    <source>
        <dbReference type="SAM" id="SignalP"/>
    </source>
</evidence>
<dbReference type="SUPFAM" id="SSF51126">
    <property type="entry name" value="Pectin lyase-like"/>
    <property type="match status" value="4"/>
</dbReference>
<feature type="chain" id="PRO_5046143709" evidence="1">
    <location>
        <begin position="19"/>
        <end position="2699"/>
    </location>
</feature>
<name>A0ABQ9XV41_9EUKA</name>
<dbReference type="Proteomes" id="UP001281761">
    <property type="component" value="Unassembled WGS sequence"/>
</dbReference>
<reference evidence="2 3" key="1">
    <citation type="journal article" date="2022" name="bioRxiv">
        <title>Genomics of Preaxostyla Flagellates Illuminates Evolutionary Transitions and the Path Towards Mitochondrial Loss.</title>
        <authorList>
            <person name="Novak L.V.F."/>
            <person name="Treitli S.C."/>
            <person name="Pyrih J."/>
            <person name="Halakuc P."/>
            <person name="Pipaliya S.V."/>
            <person name="Vacek V."/>
            <person name="Brzon O."/>
            <person name="Soukal P."/>
            <person name="Eme L."/>
            <person name="Dacks J.B."/>
            <person name="Karnkowska A."/>
            <person name="Elias M."/>
            <person name="Hampl V."/>
        </authorList>
    </citation>
    <scope>NUCLEOTIDE SEQUENCE [LARGE SCALE GENOMIC DNA]</scope>
    <source>
        <strain evidence="2">NAU3</strain>
        <tissue evidence="2">Gut</tissue>
    </source>
</reference>
<evidence type="ECO:0000313" key="3">
    <source>
        <dbReference type="Proteomes" id="UP001281761"/>
    </source>
</evidence>
<protein>
    <submittedName>
        <fullName evidence="2">Uncharacterized protein</fullName>
    </submittedName>
</protein>
<proteinExistence type="predicted"/>
<comment type="caution">
    <text evidence="2">The sequence shown here is derived from an EMBL/GenBank/DDBJ whole genome shotgun (WGS) entry which is preliminary data.</text>
</comment>
<organism evidence="2 3">
    <name type="scientific">Blattamonas nauphoetae</name>
    <dbReference type="NCBI Taxonomy" id="2049346"/>
    <lineage>
        <taxon>Eukaryota</taxon>
        <taxon>Metamonada</taxon>
        <taxon>Preaxostyla</taxon>
        <taxon>Oxymonadida</taxon>
        <taxon>Blattamonas</taxon>
    </lineage>
</organism>
<keyword evidence="1" id="KW-0732">Signal</keyword>
<evidence type="ECO:0000313" key="2">
    <source>
        <dbReference type="EMBL" id="KAK2955344.1"/>
    </source>
</evidence>